<dbReference type="GO" id="GO:0015183">
    <property type="term" value="F:L-aspartate transmembrane transporter activity"/>
    <property type="evidence" value="ECO:0007669"/>
    <property type="project" value="TreeGrafter"/>
</dbReference>
<dbReference type="Proteomes" id="UP001152798">
    <property type="component" value="Chromosome 7"/>
</dbReference>
<dbReference type="EMBL" id="OV725083">
    <property type="protein sequence ID" value="CAH1408245.1"/>
    <property type="molecule type" value="Genomic_DNA"/>
</dbReference>
<evidence type="ECO:0000256" key="3">
    <source>
        <dbReference type="ARBA" id="ARBA00022448"/>
    </source>
</evidence>
<proteinExistence type="inferred from homology"/>
<dbReference type="InterPro" id="IPR002048">
    <property type="entry name" value="EF_hand_dom"/>
</dbReference>
<keyword evidence="5" id="KW-0677">Repeat</keyword>
<keyword evidence="4 12" id="KW-0812">Transmembrane</keyword>
<feature type="repeat" description="Solcar" evidence="12">
    <location>
        <begin position="425"/>
        <end position="509"/>
    </location>
</feature>
<evidence type="ECO:0000256" key="7">
    <source>
        <dbReference type="ARBA" id="ARBA00022837"/>
    </source>
</evidence>
<name>A0A9P0HUX7_NEZVI</name>
<evidence type="ECO:0000256" key="10">
    <source>
        <dbReference type="ARBA" id="ARBA00023136"/>
    </source>
</evidence>
<dbReference type="Gene3D" id="1.10.238.10">
    <property type="entry name" value="EF-hand"/>
    <property type="match status" value="1"/>
</dbReference>
<evidence type="ECO:0000256" key="6">
    <source>
        <dbReference type="ARBA" id="ARBA00022792"/>
    </source>
</evidence>
<evidence type="ECO:0000256" key="1">
    <source>
        <dbReference type="ARBA" id="ARBA00004448"/>
    </source>
</evidence>
<evidence type="ECO:0000256" key="11">
    <source>
        <dbReference type="ARBA" id="ARBA00038674"/>
    </source>
</evidence>
<comment type="similarity">
    <text evidence="2">Belongs to the mitochondrial carrier (TC 2.A.29) family.</text>
</comment>
<evidence type="ECO:0000313" key="14">
    <source>
        <dbReference type="EMBL" id="CAH1408245.1"/>
    </source>
</evidence>
<dbReference type="InterPro" id="IPR002067">
    <property type="entry name" value="MCP"/>
</dbReference>
<dbReference type="SUPFAM" id="SSF47473">
    <property type="entry name" value="EF-hand"/>
    <property type="match status" value="1"/>
</dbReference>
<keyword evidence="8" id="KW-1133">Transmembrane helix</keyword>
<dbReference type="PRINTS" id="PR00926">
    <property type="entry name" value="MITOCARRIER"/>
</dbReference>
<dbReference type="OrthoDB" id="2161at2759"/>
<keyword evidence="9" id="KW-0496">Mitochondrion</keyword>
<keyword evidence="7" id="KW-0106">Calcium</keyword>
<dbReference type="AlphaFoldDB" id="A0A9P0HUX7"/>
<organism evidence="14 15">
    <name type="scientific">Nezara viridula</name>
    <name type="common">Southern green stink bug</name>
    <name type="synonym">Cimex viridulus</name>
    <dbReference type="NCBI Taxonomy" id="85310"/>
    <lineage>
        <taxon>Eukaryota</taxon>
        <taxon>Metazoa</taxon>
        <taxon>Ecdysozoa</taxon>
        <taxon>Arthropoda</taxon>
        <taxon>Hexapoda</taxon>
        <taxon>Insecta</taxon>
        <taxon>Pterygota</taxon>
        <taxon>Neoptera</taxon>
        <taxon>Paraneoptera</taxon>
        <taxon>Hemiptera</taxon>
        <taxon>Heteroptera</taxon>
        <taxon>Panheteroptera</taxon>
        <taxon>Pentatomomorpha</taxon>
        <taxon>Pentatomoidea</taxon>
        <taxon>Pentatomidae</taxon>
        <taxon>Pentatominae</taxon>
        <taxon>Nezara</taxon>
    </lineage>
</organism>
<feature type="repeat" description="Solcar" evidence="12">
    <location>
        <begin position="517"/>
        <end position="605"/>
    </location>
</feature>
<dbReference type="InterPro" id="IPR018108">
    <property type="entry name" value="MCP_transmembrane"/>
</dbReference>
<dbReference type="InterPro" id="IPR051028">
    <property type="entry name" value="Mito_Solute_Carrier"/>
</dbReference>
<gene>
    <name evidence="14" type="ORF">NEZAVI_LOCUS15809</name>
</gene>
<comment type="subcellular location">
    <subcellularLocation>
        <location evidence="1">Mitochondrion inner membrane</location>
        <topology evidence="1">Multi-pass membrane protein</topology>
    </subcellularLocation>
</comment>
<dbReference type="SUPFAM" id="SSF103506">
    <property type="entry name" value="Mitochondrial carrier"/>
    <property type="match status" value="1"/>
</dbReference>
<accession>A0A9P0HUX7</accession>
<dbReference type="PANTHER" id="PTHR45678:SF9">
    <property type="entry name" value="CALCIUM-BINDING MITOCHONDRIAL CARRIER PROTEIN ARALAR1"/>
    <property type="match status" value="1"/>
</dbReference>
<keyword evidence="10 12" id="KW-0472">Membrane</keyword>
<sequence>MVFGVLRHLFTETACSESSKGSNAYPKRADPKALKEIFLKHASVHKNGESYMNSNDFVNGYLSLSPNDNDQSRNLLAGIVDTSKEGLISFSEFQKFEELLCVPDDIHRTAFQMFDTKGRGEITQHDFSEVVKNTELNHKLPFDFHNEFLKLYIERNKSRAMTNAECRQFLHVTKDYDDDDDGSKVGFPFFSAFDSLLKKMDLIKRVYLKATNCSRSKELTKDDFQYHAHKESHITPMKVDILFKLCKLNNKRGEVAFNELQPISTDDLQTMLRPVLLSNEKKDEDECRNPFWFWKGESKQKQPETEVVNLASQPEHHERSNLMSVLESLYRLTMGFTAGATGAAAVYPIDLVKTRMQNQRINPNTGERMYNHSFDCFYKVIKYEGIRGLYRGLLPQVCGVAPEKATKLTVNDFIRDHLKHEDGYIPLWAEIVAGASGGFSQVTFSNPVEIIKIQLQVAGEVKGGQRPSALAVFKEKFFFGLYKGASACYCRDMTFAGIYFPTYANTKILLTDDSGYNNVSTLFLSGLIAGVPAASIATPFDVVKTRLQVKPRPGQTTYNGLRDAFKKVWREEGWTAFWKGAGARVCRSSPQFAVTLVTYELLQRLFYFDFGGRRPEGSEKKNAEPKKVSYNPNHNRGYEEAIPMITGIETQFGINLPKFNIVTISPSEKKTNEPEE</sequence>
<reference evidence="14" key="1">
    <citation type="submission" date="2022-01" db="EMBL/GenBank/DDBJ databases">
        <authorList>
            <person name="King R."/>
        </authorList>
    </citation>
    <scope>NUCLEOTIDE SEQUENCE</scope>
</reference>
<comment type="subunit">
    <text evidence="11">Homodimer (via N-terminus).</text>
</comment>
<keyword evidence="3" id="KW-0813">Transport</keyword>
<evidence type="ECO:0000256" key="2">
    <source>
        <dbReference type="ARBA" id="ARBA00006375"/>
    </source>
</evidence>
<dbReference type="PANTHER" id="PTHR45678">
    <property type="entry name" value="MITOCHONDRIAL 2-OXODICARBOXYLATE CARRIER 1-RELATED"/>
    <property type="match status" value="1"/>
</dbReference>
<dbReference type="GO" id="GO:0005743">
    <property type="term" value="C:mitochondrial inner membrane"/>
    <property type="evidence" value="ECO:0007669"/>
    <property type="project" value="UniProtKB-SubCell"/>
</dbReference>
<evidence type="ECO:0000256" key="4">
    <source>
        <dbReference type="ARBA" id="ARBA00022692"/>
    </source>
</evidence>
<dbReference type="InterPro" id="IPR023395">
    <property type="entry name" value="MCP_dom_sf"/>
</dbReference>
<dbReference type="InterPro" id="IPR011992">
    <property type="entry name" value="EF-hand-dom_pair"/>
</dbReference>
<evidence type="ECO:0000259" key="13">
    <source>
        <dbReference type="PROSITE" id="PS50222"/>
    </source>
</evidence>
<dbReference type="GO" id="GO:0043490">
    <property type="term" value="P:malate-aspartate shuttle"/>
    <property type="evidence" value="ECO:0007669"/>
    <property type="project" value="TreeGrafter"/>
</dbReference>
<dbReference type="PROSITE" id="PS50920">
    <property type="entry name" value="SOLCAR"/>
    <property type="match status" value="3"/>
</dbReference>
<feature type="repeat" description="Solcar" evidence="12">
    <location>
        <begin position="326"/>
        <end position="417"/>
    </location>
</feature>
<dbReference type="PROSITE" id="PS50222">
    <property type="entry name" value="EF_HAND_2"/>
    <property type="match status" value="1"/>
</dbReference>
<dbReference type="GO" id="GO:0005313">
    <property type="term" value="F:L-glutamate transmembrane transporter activity"/>
    <property type="evidence" value="ECO:0007669"/>
    <property type="project" value="TreeGrafter"/>
</dbReference>
<evidence type="ECO:0000313" key="15">
    <source>
        <dbReference type="Proteomes" id="UP001152798"/>
    </source>
</evidence>
<keyword evidence="15" id="KW-1185">Reference proteome</keyword>
<dbReference type="GO" id="GO:0005509">
    <property type="term" value="F:calcium ion binding"/>
    <property type="evidence" value="ECO:0007669"/>
    <property type="project" value="InterPro"/>
</dbReference>
<keyword evidence="6" id="KW-0999">Mitochondrion inner membrane</keyword>
<feature type="domain" description="EF-hand" evidence="13">
    <location>
        <begin position="102"/>
        <end position="137"/>
    </location>
</feature>
<dbReference type="Pfam" id="PF00153">
    <property type="entry name" value="Mito_carr"/>
    <property type="match status" value="3"/>
</dbReference>
<evidence type="ECO:0000256" key="8">
    <source>
        <dbReference type="ARBA" id="ARBA00022989"/>
    </source>
</evidence>
<evidence type="ECO:0000256" key="12">
    <source>
        <dbReference type="PROSITE-ProRule" id="PRU00282"/>
    </source>
</evidence>
<evidence type="ECO:0000256" key="5">
    <source>
        <dbReference type="ARBA" id="ARBA00022737"/>
    </source>
</evidence>
<protein>
    <recommendedName>
        <fullName evidence="13">EF-hand domain-containing protein</fullName>
    </recommendedName>
</protein>
<evidence type="ECO:0000256" key="9">
    <source>
        <dbReference type="ARBA" id="ARBA00023128"/>
    </source>
</evidence>
<dbReference type="Gene3D" id="1.50.40.10">
    <property type="entry name" value="Mitochondrial carrier domain"/>
    <property type="match status" value="1"/>
</dbReference>
<dbReference type="FunFam" id="1.50.40.10:FF:000004">
    <property type="entry name" value="Calcium-binding mitochondrial carrier protein Aralar1"/>
    <property type="match status" value="1"/>
</dbReference>